<dbReference type="CTD" id="4509"/>
<keyword evidence="1" id="KW-0472">Membrane</keyword>
<keyword evidence="1" id="KW-1133">Transmembrane helix</keyword>
<accession>A0A1U9XPH5</accession>
<geneLocation type="mitochondrion" evidence="2"/>
<dbReference type="GeneID" id="32229698"/>
<evidence type="ECO:0000256" key="1">
    <source>
        <dbReference type="SAM" id="Phobius"/>
    </source>
</evidence>
<dbReference type="EMBL" id="KX815960">
    <property type="protein sequence ID" value="AQZ26151.1"/>
    <property type="molecule type" value="Genomic_DNA"/>
</dbReference>
<keyword evidence="1" id="KW-0812">Transmembrane</keyword>
<evidence type="ECO:0000313" key="2">
    <source>
        <dbReference type="EMBL" id="AQZ26151.1"/>
    </source>
</evidence>
<proteinExistence type="predicted"/>
<name>A0A1U9XPH5_LYONO</name>
<feature type="transmembrane region" description="Helical" evidence="1">
    <location>
        <begin position="6"/>
        <end position="30"/>
    </location>
</feature>
<protein>
    <submittedName>
        <fullName evidence="2">ATP synthase subunit 8</fullName>
    </submittedName>
</protein>
<dbReference type="AlphaFoldDB" id="A0A1U9XPH5"/>
<reference evidence="2" key="1">
    <citation type="journal article" date="2017" name="Mol. Phylogenet. Evol.">
        <title>Curious bivalves: Systematic utility and unusual properties of anomalodesmatan mitochondrial genomes.</title>
        <authorList>
            <person name="Williams S.T."/>
            <person name="Foster P.G."/>
            <person name="Hughes C."/>
            <person name="Harper E.M."/>
            <person name="Taylor J.D."/>
            <person name="Littlewood D.T."/>
            <person name="Dyal P."/>
            <person name="Hopkins K.P."/>
            <person name="Briscoe A.G."/>
        </authorList>
    </citation>
    <scope>NUCLEOTIDE SEQUENCE</scope>
</reference>
<organism evidence="2">
    <name type="scientific">Lyonsia norwegica</name>
    <name type="common">Saltwater clam</name>
    <name type="synonym">Mya norwegica</name>
    <dbReference type="NCBI Taxonomy" id="228471"/>
    <lineage>
        <taxon>Eukaryota</taxon>
        <taxon>Metazoa</taxon>
        <taxon>Spiralia</taxon>
        <taxon>Lophotrochozoa</taxon>
        <taxon>Mollusca</taxon>
        <taxon>Bivalvia</taxon>
        <taxon>Autobranchia</taxon>
        <taxon>Heteroconchia</taxon>
        <taxon>Euheterodonta</taxon>
        <taxon>Anomalodesmata</taxon>
        <taxon>Pandoroidea</taxon>
        <taxon>Lyonsiidae</taxon>
        <taxon>Lyonsia</taxon>
    </lineage>
</organism>
<gene>
    <name evidence="2" type="primary">ATP8</name>
</gene>
<keyword evidence="2" id="KW-0496">Mitochondrion</keyword>
<sequence length="36" mass="4127">MPQFGPLNWIISYLAVVVGLMAVVSTTWWMGYKTHE</sequence>
<dbReference type="RefSeq" id="YP_009353850.1">
    <property type="nucleotide sequence ID" value="NC_034302.1"/>
</dbReference>